<keyword evidence="3" id="KW-1185">Reference proteome</keyword>
<dbReference type="GeneID" id="64594366"/>
<feature type="compositionally biased region" description="Low complexity" evidence="1">
    <location>
        <begin position="98"/>
        <end position="109"/>
    </location>
</feature>
<dbReference type="AlphaFoldDB" id="A0A9P7AFY5"/>
<evidence type="ECO:0000313" key="2">
    <source>
        <dbReference type="EMBL" id="KAG1788571.1"/>
    </source>
</evidence>
<sequence>MLEWETTSRNAMPHTNITTCLATEQGRYWCDVCIIITGESDWVSSHYGFTSLQNIMILGFAEEIAMSNSSESMSSIFLPDPPLHKPKQRSSAPPTPPASDARSSPPAKSGSFTLSRLEATVEEAPTLQDDGGNSVVNSRVDDKHRKRSARYALFESGNREEDCDLPTKRLRALKTTWNHTFDSNATNYLNERMLELSRITRRALAARVRYQRLRAHELDLIKSILEEETELSQKQIHGIDLQIGSIRNMLQDGGVTSIGNKGLSDCDNRRLEVPPGIYHKPHNLPSQGAGSKATDPA</sequence>
<protein>
    <submittedName>
        <fullName evidence="2">Uncharacterized protein</fullName>
    </submittedName>
</protein>
<evidence type="ECO:0000313" key="3">
    <source>
        <dbReference type="Proteomes" id="UP000719766"/>
    </source>
</evidence>
<dbReference type="RefSeq" id="XP_041155769.1">
    <property type="nucleotide sequence ID" value="XM_041300602.1"/>
</dbReference>
<reference evidence="2" key="1">
    <citation type="journal article" date="2020" name="New Phytol.">
        <title>Comparative genomics reveals dynamic genome evolution in host specialist ectomycorrhizal fungi.</title>
        <authorList>
            <person name="Lofgren L.A."/>
            <person name="Nguyen N.H."/>
            <person name="Vilgalys R."/>
            <person name="Ruytinx J."/>
            <person name="Liao H.L."/>
            <person name="Branco S."/>
            <person name="Kuo A."/>
            <person name="LaButti K."/>
            <person name="Lipzen A."/>
            <person name="Andreopoulos W."/>
            <person name="Pangilinan J."/>
            <person name="Riley R."/>
            <person name="Hundley H."/>
            <person name="Na H."/>
            <person name="Barry K."/>
            <person name="Grigoriev I.V."/>
            <person name="Stajich J.E."/>
            <person name="Kennedy P.G."/>
        </authorList>
    </citation>
    <scope>NUCLEOTIDE SEQUENCE</scope>
    <source>
        <strain evidence="2">S12</strain>
    </source>
</reference>
<feature type="region of interest" description="Disordered" evidence="1">
    <location>
        <begin position="259"/>
        <end position="297"/>
    </location>
</feature>
<dbReference type="OrthoDB" id="2686496at2759"/>
<dbReference type="Proteomes" id="UP000719766">
    <property type="component" value="Unassembled WGS sequence"/>
</dbReference>
<organism evidence="2 3">
    <name type="scientific">Suillus plorans</name>
    <dbReference type="NCBI Taxonomy" id="116603"/>
    <lineage>
        <taxon>Eukaryota</taxon>
        <taxon>Fungi</taxon>
        <taxon>Dikarya</taxon>
        <taxon>Basidiomycota</taxon>
        <taxon>Agaricomycotina</taxon>
        <taxon>Agaricomycetes</taxon>
        <taxon>Agaricomycetidae</taxon>
        <taxon>Boletales</taxon>
        <taxon>Suillineae</taxon>
        <taxon>Suillaceae</taxon>
        <taxon>Suillus</taxon>
    </lineage>
</organism>
<comment type="caution">
    <text evidence="2">The sequence shown here is derived from an EMBL/GenBank/DDBJ whole genome shotgun (WGS) entry which is preliminary data.</text>
</comment>
<proteinExistence type="predicted"/>
<accession>A0A9P7AFY5</accession>
<feature type="region of interest" description="Disordered" evidence="1">
    <location>
        <begin position="72"/>
        <end position="112"/>
    </location>
</feature>
<evidence type="ECO:0000256" key="1">
    <source>
        <dbReference type="SAM" id="MobiDB-lite"/>
    </source>
</evidence>
<dbReference type="EMBL" id="JABBWE010000067">
    <property type="protein sequence ID" value="KAG1788571.1"/>
    <property type="molecule type" value="Genomic_DNA"/>
</dbReference>
<feature type="region of interest" description="Disordered" evidence="1">
    <location>
        <begin position="123"/>
        <end position="142"/>
    </location>
</feature>
<name>A0A9P7AFY5_9AGAM</name>
<gene>
    <name evidence="2" type="ORF">HD556DRAFT_1311982</name>
</gene>